<dbReference type="InterPro" id="IPR002575">
    <property type="entry name" value="Aminoglycoside_PTrfase"/>
</dbReference>
<dbReference type="Pfam" id="PF01636">
    <property type="entry name" value="APH"/>
    <property type="match status" value="1"/>
</dbReference>
<accession>A0A7C1BD69</accession>
<sequence length="301" mass="35388">MDCVKKWKLEKVAELKGGSDRTFLRVKKGDEYYVLLYDRSPAFFRYLEIQRLLRGASIGVPEIFSVDLERRCILLEDLGDLSLMRFVRGADIDEIRGVYRDLLTVLSRMQRDLSGTLGDVFGLRQLHDEIIYFEESFLSHFGVKLDEKKRRNLFELSTFIFENSPYGFMHRDFQSQNIYLKDGAFKFIDFQNAYEGPIFYDVASLIQDPYVELPRSLREELVDHYLSLVRAKGGRELFWKASVQRLMQALAAYVFLSEKKGKREFRRFIEPGMRLLREASLEVGLDWLANLLNELLRKVRS</sequence>
<gene>
    <name evidence="2" type="ORF">ENG67_01635</name>
</gene>
<dbReference type="Gene3D" id="3.30.200.20">
    <property type="entry name" value="Phosphorylase Kinase, domain 1"/>
    <property type="match status" value="1"/>
</dbReference>
<feature type="domain" description="Aminoglycoside phosphotransferase" evidence="1">
    <location>
        <begin position="17"/>
        <end position="230"/>
    </location>
</feature>
<dbReference type="AlphaFoldDB" id="A0A7C1BD69"/>
<protein>
    <recommendedName>
        <fullName evidence="1">Aminoglycoside phosphotransferase domain-containing protein</fullName>
    </recommendedName>
</protein>
<evidence type="ECO:0000313" key="2">
    <source>
        <dbReference type="EMBL" id="HDM89889.1"/>
    </source>
</evidence>
<dbReference type="Gene3D" id="3.90.1200.10">
    <property type="match status" value="1"/>
</dbReference>
<name>A0A7C1BD69_UNCW3</name>
<reference evidence="2" key="1">
    <citation type="journal article" date="2020" name="mSystems">
        <title>Genome- and Community-Level Interaction Insights into Carbon Utilization and Element Cycling Functions of Hydrothermarchaeota in Hydrothermal Sediment.</title>
        <authorList>
            <person name="Zhou Z."/>
            <person name="Liu Y."/>
            <person name="Xu W."/>
            <person name="Pan J."/>
            <person name="Luo Z.H."/>
            <person name="Li M."/>
        </authorList>
    </citation>
    <scope>NUCLEOTIDE SEQUENCE [LARGE SCALE GENOMIC DNA]</scope>
    <source>
        <strain evidence="2">HyVt-237</strain>
    </source>
</reference>
<dbReference type="Proteomes" id="UP000885931">
    <property type="component" value="Unassembled WGS sequence"/>
</dbReference>
<evidence type="ECO:0000259" key="1">
    <source>
        <dbReference type="Pfam" id="PF01636"/>
    </source>
</evidence>
<dbReference type="SUPFAM" id="SSF56112">
    <property type="entry name" value="Protein kinase-like (PK-like)"/>
    <property type="match status" value="1"/>
</dbReference>
<proteinExistence type="predicted"/>
<dbReference type="EMBL" id="DRBW01000059">
    <property type="protein sequence ID" value="HDM89889.1"/>
    <property type="molecule type" value="Genomic_DNA"/>
</dbReference>
<organism evidence="2">
    <name type="scientific">candidate division WOR-3 bacterium</name>
    <dbReference type="NCBI Taxonomy" id="2052148"/>
    <lineage>
        <taxon>Bacteria</taxon>
        <taxon>Bacteria division WOR-3</taxon>
    </lineage>
</organism>
<dbReference type="InterPro" id="IPR011009">
    <property type="entry name" value="Kinase-like_dom_sf"/>
</dbReference>
<comment type="caution">
    <text evidence="2">The sequence shown here is derived from an EMBL/GenBank/DDBJ whole genome shotgun (WGS) entry which is preliminary data.</text>
</comment>